<protein>
    <submittedName>
        <fullName evidence="3">Cold-shock DNA-binding domain-containing protein</fullName>
    </submittedName>
</protein>
<dbReference type="EMBL" id="JAKKPZ010000001">
    <property type="protein sequence ID" value="KAI1728841.1"/>
    <property type="molecule type" value="Genomic_DNA"/>
</dbReference>
<dbReference type="Pfam" id="PF00313">
    <property type="entry name" value="CSD"/>
    <property type="match status" value="1"/>
</dbReference>
<dbReference type="SUPFAM" id="SSF50249">
    <property type="entry name" value="Nucleic acid-binding proteins"/>
    <property type="match status" value="1"/>
</dbReference>
<dbReference type="SMART" id="SM00357">
    <property type="entry name" value="CSP"/>
    <property type="match status" value="1"/>
</dbReference>
<organism evidence="3 4">
    <name type="scientific">Ditylenchus destructor</name>
    <dbReference type="NCBI Taxonomy" id="166010"/>
    <lineage>
        <taxon>Eukaryota</taxon>
        <taxon>Metazoa</taxon>
        <taxon>Ecdysozoa</taxon>
        <taxon>Nematoda</taxon>
        <taxon>Chromadorea</taxon>
        <taxon>Rhabditida</taxon>
        <taxon>Tylenchina</taxon>
        <taxon>Tylenchomorpha</taxon>
        <taxon>Sphaerularioidea</taxon>
        <taxon>Anguinidae</taxon>
        <taxon>Anguininae</taxon>
        <taxon>Ditylenchus</taxon>
    </lineage>
</organism>
<keyword evidence="4" id="KW-1185">Reference proteome</keyword>
<evidence type="ECO:0000256" key="1">
    <source>
        <dbReference type="SAM" id="MobiDB-lite"/>
    </source>
</evidence>
<dbReference type="InterPro" id="IPR019844">
    <property type="entry name" value="CSD_CS"/>
</dbReference>
<dbReference type="PRINTS" id="PR00050">
    <property type="entry name" value="COLDSHOCK"/>
</dbReference>
<feature type="compositionally biased region" description="Basic and acidic residues" evidence="1">
    <location>
        <begin position="1"/>
        <end position="12"/>
    </location>
</feature>
<dbReference type="PANTHER" id="PTHR11544">
    <property type="entry name" value="COLD SHOCK DOMAIN CONTAINING PROTEINS"/>
    <property type="match status" value="1"/>
</dbReference>
<dbReference type="Gene3D" id="2.40.50.140">
    <property type="entry name" value="Nucleic acid-binding proteins"/>
    <property type="match status" value="1"/>
</dbReference>
<dbReference type="InterPro" id="IPR002059">
    <property type="entry name" value="CSP_DNA-bd"/>
</dbReference>
<name>A0AAD4RDM8_9BILA</name>
<feature type="compositionally biased region" description="Basic and acidic residues" evidence="1">
    <location>
        <begin position="157"/>
        <end position="167"/>
    </location>
</feature>
<feature type="compositionally biased region" description="Polar residues" evidence="1">
    <location>
        <begin position="191"/>
        <end position="213"/>
    </location>
</feature>
<proteinExistence type="predicted"/>
<reference evidence="3" key="1">
    <citation type="submission" date="2022-01" db="EMBL/GenBank/DDBJ databases">
        <title>Genome Sequence Resource for Two Populations of Ditylenchus destructor, the Migratory Endoparasitic Phytonematode.</title>
        <authorList>
            <person name="Zhang H."/>
            <person name="Lin R."/>
            <person name="Xie B."/>
        </authorList>
    </citation>
    <scope>NUCLEOTIDE SEQUENCE</scope>
    <source>
        <strain evidence="3">BazhouSP</strain>
    </source>
</reference>
<accession>A0AAD4RDM8</accession>
<feature type="region of interest" description="Disordered" evidence="1">
    <location>
        <begin position="1"/>
        <end position="43"/>
    </location>
</feature>
<feature type="region of interest" description="Disordered" evidence="1">
    <location>
        <begin position="120"/>
        <end position="246"/>
    </location>
</feature>
<feature type="compositionally biased region" description="Low complexity" evidence="1">
    <location>
        <begin position="14"/>
        <end position="30"/>
    </location>
</feature>
<keyword evidence="3" id="KW-0238">DNA-binding</keyword>
<feature type="compositionally biased region" description="Basic residues" evidence="1">
    <location>
        <begin position="177"/>
        <end position="188"/>
    </location>
</feature>
<evidence type="ECO:0000313" key="4">
    <source>
        <dbReference type="Proteomes" id="UP001201812"/>
    </source>
</evidence>
<feature type="compositionally biased region" description="Basic residues" evidence="1">
    <location>
        <begin position="214"/>
        <end position="228"/>
    </location>
</feature>
<dbReference type="CDD" id="cd04458">
    <property type="entry name" value="CSP_CDS"/>
    <property type="match status" value="1"/>
</dbReference>
<sequence length="246" mass="27188">MLRRSDTQKEGKLNNASETAAAQPAPARNNGKGEGGKRYNIPDKPIMQARNKTGVVKWFSFKNGYGFITVDDDGDDIFVHRSEFIREGAREVFYHVDVGDKLEFDIINRAKGREAVAVTGPNGVRIPGSPANYSRRGGQGRFNRNRRPNNEDQFVDAEEHHDEDAENKPPNGEAKKRGGRGGGGRRRNASNEENGQQQGSAGDNAGEGNNKSGSNRRVRKNTGRRGRGPRNADSNTQEDKQQDKKE</sequence>
<feature type="compositionally biased region" description="Basic and acidic residues" evidence="1">
    <location>
        <begin position="237"/>
        <end position="246"/>
    </location>
</feature>
<comment type="caution">
    <text evidence="3">The sequence shown here is derived from an EMBL/GenBank/DDBJ whole genome shotgun (WGS) entry which is preliminary data.</text>
</comment>
<dbReference type="AlphaFoldDB" id="A0AAD4RDM8"/>
<dbReference type="PROSITE" id="PS00352">
    <property type="entry name" value="CSD_1"/>
    <property type="match status" value="1"/>
</dbReference>
<dbReference type="GO" id="GO:0003677">
    <property type="term" value="F:DNA binding"/>
    <property type="evidence" value="ECO:0007669"/>
    <property type="project" value="UniProtKB-KW"/>
</dbReference>
<dbReference type="Proteomes" id="UP001201812">
    <property type="component" value="Unassembled WGS sequence"/>
</dbReference>
<evidence type="ECO:0000259" key="2">
    <source>
        <dbReference type="PROSITE" id="PS51857"/>
    </source>
</evidence>
<dbReference type="InterPro" id="IPR011129">
    <property type="entry name" value="CSD"/>
</dbReference>
<gene>
    <name evidence="3" type="ORF">DdX_01044</name>
</gene>
<dbReference type="InterPro" id="IPR012340">
    <property type="entry name" value="NA-bd_OB-fold"/>
</dbReference>
<evidence type="ECO:0000313" key="3">
    <source>
        <dbReference type="EMBL" id="KAI1728841.1"/>
    </source>
</evidence>
<feature type="domain" description="CSD" evidence="2">
    <location>
        <begin position="51"/>
        <end position="120"/>
    </location>
</feature>
<dbReference type="InterPro" id="IPR050181">
    <property type="entry name" value="Cold_shock_domain"/>
</dbReference>
<dbReference type="PROSITE" id="PS51857">
    <property type="entry name" value="CSD_2"/>
    <property type="match status" value="1"/>
</dbReference>